<dbReference type="EMBL" id="CP059851">
    <property type="protein sequence ID" value="QMW24639.1"/>
    <property type="molecule type" value="Genomic_DNA"/>
</dbReference>
<evidence type="ECO:0000256" key="1">
    <source>
        <dbReference type="ARBA" id="ARBA00023015"/>
    </source>
</evidence>
<dbReference type="InterPro" id="IPR018060">
    <property type="entry name" value="HTH_AraC"/>
</dbReference>
<dbReference type="InterPro" id="IPR032687">
    <property type="entry name" value="AraC-type_N"/>
</dbReference>
<accession>A0A7G5IMP7</accession>
<keyword evidence="1" id="KW-0805">Transcription regulation</keyword>
<organism evidence="5 6">
    <name type="scientific">Sandaracinobacteroides saxicola</name>
    <dbReference type="NCBI Taxonomy" id="2759707"/>
    <lineage>
        <taxon>Bacteria</taxon>
        <taxon>Pseudomonadati</taxon>
        <taxon>Pseudomonadota</taxon>
        <taxon>Alphaproteobacteria</taxon>
        <taxon>Sphingomonadales</taxon>
        <taxon>Sphingosinicellaceae</taxon>
        <taxon>Sandaracinobacteroides</taxon>
    </lineage>
</organism>
<dbReference type="Proteomes" id="UP000515292">
    <property type="component" value="Chromosome"/>
</dbReference>
<keyword evidence="2" id="KW-0238">DNA-binding</keyword>
<dbReference type="Pfam" id="PF12833">
    <property type="entry name" value="HTH_18"/>
    <property type="match status" value="1"/>
</dbReference>
<dbReference type="Gene3D" id="1.10.10.60">
    <property type="entry name" value="Homeodomain-like"/>
    <property type="match status" value="1"/>
</dbReference>
<dbReference type="PROSITE" id="PS01124">
    <property type="entry name" value="HTH_ARAC_FAMILY_2"/>
    <property type="match status" value="1"/>
</dbReference>
<dbReference type="KEGG" id="sand:H3309_11010"/>
<protein>
    <submittedName>
        <fullName evidence="5">AraC family transcriptional regulator ligand-binding domain-containing protein</fullName>
    </submittedName>
</protein>
<name>A0A7G5IMP7_9SPHN</name>
<evidence type="ECO:0000259" key="4">
    <source>
        <dbReference type="PROSITE" id="PS01124"/>
    </source>
</evidence>
<dbReference type="PANTHER" id="PTHR47894">
    <property type="entry name" value="HTH-TYPE TRANSCRIPTIONAL REGULATOR GADX"/>
    <property type="match status" value="1"/>
</dbReference>
<dbReference type="AlphaFoldDB" id="A0A7G5IMP7"/>
<evidence type="ECO:0000256" key="3">
    <source>
        <dbReference type="ARBA" id="ARBA00023163"/>
    </source>
</evidence>
<dbReference type="PANTHER" id="PTHR47894:SF4">
    <property type="entry name" value="HTH-TYPE TRANSCRIPTIONAL REGULATOR GADX"/>
    <property type="match status" value="1"/>
</dbReference>
<gene>
    <name evidence="5" type="ORF">H3309_11010</name>
</gene>
<evidence type="ECO:0000313" key="6">
    <source>
        <dbReference type="Proteomes" id="UP000515292"/>
    </source>
</evidence>
<sequence length="347" mass="37468">MATKSLTVRSSADGPTVSAGYAAAVIDVAVARGADRGALLRLVCHDPADNGPDARVPFGQFKALMQGAVRLCDDPAFGLHFGAESVFRDISIVGLIAHASATMAEAFAQMNRYSRLAIEVPGHGATGRFALVRFDGELWIEDCRPDAGDFPELTEATLARFISNTRRFMPDVPFAKAACVRHARPAHAAAYDAILRVPVRFGAGRNAIAIHESWLSVPIPNANRYVFGLFSERAQALMDALLQAQTVRGRVEAAILPLLHSGDIPMPRIAALMGRSRTSLYRDLKAEGVTFDALVDALRHRMALHYLAGRRLSVGEVAYLLGFADPSSFTRAFRRWTGQSPGAGRGE</sequence>
<dbReference type="GO" id="GO:0000976">
    <property type="term" value="F:transcription cis-regulatory region binding"/>
    <property type="evidence" value="ECO:0007669"/>
    <property type="project" value="TreeGrafter"/>
</dbReference>
<feature type="domain" description="HTH araC/xylS-type" evidence="4">
    <location>
        <begin position="249"/>
        <end position="347"/>
    </location>
</feature>
<proteinExistence type="predicted"/>
<evidence type="ECO:0000313" key="5">
    <source>
        <dbReference type="EMBL" id="QMW24639.1"/>
    </source>
</evidence>
<dbReference type="InterPro" id="IPR009057">
    <property type="entry name" value="Homeodomain-like_sf"/>
</dbReference>
<dbReference type="SUPFAM" id="SSF46689">
    <property type="entry name" value="Homeodomain-like"/>
    <property type="match status" value="1"/>
</dbReference>
<dbReference type="SMART" id="SM00342">
    <property type="entry name" value="HTH_ARAC"/>
    <property type="match status" value="1"/>
</dbReference>
<dbReference type="GO" id="GO:0005829">
    <property type="term" value="C:cytosol"/>
    <property type="evidence" value="ECO:0007669"/>
    <property type="project" value="TreeGrafter"/>
</dbReference>
<keyword evidence="3" id="KW-0804">Transcription</keyword>
<keyword evidence="6" id="KW-1185">Reference proteome</keyword>
<dbReference type="GO" id="GO:0003700">
    <property type="term" value="F:DNA-binding transcription factor activity"/>
    <property type="evidence" value="ECO:0007669"/>
    <property type="project" value="InterPro"/>
</dbReference>
<evidence type="ECO:0000256" key="2">
    <source>
        <dbReference type="ARBA" id="ARBA00023125"/>
    </source>
</evidence>
<dbReference type="Pfam" id="PF12625">
    <property type="entry name" value="Arabinose_bd"/>
    <property type="match status" value="1"/>
</dbReference>
<reference evidence="5 6" key="1">
    <citation type="submission" date="2020-07" db="EMBL/GenBank/DDBJ databases">
        <title>Complete genome sequence for Sandaracinobacter sp. M6.</title>
        <authorList>
            <person name="Tang Y."/>
            <person name="Liu Q."/>
            <person name="Guo Z."/>
            <person name="Lei P."/>
            <person name="Huang B."/>
        </authorList>
    </citation>
    <scope>NUCLEOTIDE SEQUENCE [LARGE SCALE GENOMIC DNA]</scope>
    <source>
        <strain evidence="5 6">M6</strain>
    </source>
</reference>